<comment type="caution">
    <text evidence="2">The sequence shown here is derived from an EMBL/GenBank/DDBJ whole genome shotgun (WGS) entry which is preliminary data.</text>
</comment>
<dbReference type="Proteomes" id="UP000231019">
    <property type="component" value="Unassembled WGS sequence"/>
</dbReference>
<feature type="compositionally biased region" description="Basic and acidic residues" evidence="1">
    <location>
        <begin position="108"/>
        <end position="117"/>
    </location>
</feature>
<dbReference type="EMBL" id="PFFQ01000059">
    <property type="protein sequence ID" value="PIW14619.1"/>
    <property type="molecule type" value="Genomic_DNA"/>
</dbReference>
<reference evidence="2 3" key="1">
    <citation type="submission" date="2017-09" db="EMBL/GenBank/DDBJ databases">
        <title>Depth-based differentiation of microbial function through sediment-hosted aquifers and enrichment of novel symbionts in the deep terrestrial subsurface.</title>
        <authorList>
            <person name="Probst A.J."/>
            <person name="Ladd B."/>
            <person name="Jarett J.K."/>
            <person name="Geller-Mcgrath D.E."/>
            <person name="Sieber C.M."/>
            <person name="Emerson J.B."/>
            <person name="Anantharaman K."/>
            <person name="Thomas B.C."/>
            <person name="Malmstrom R."/>
            <person name="Stieglmeier M."/>
            <person name="Klingl A."/>
            <person name="Woyke T."/>
            <person name="Ryan C.M."/>
            <person name="Banfield J.F."/>
        </authorList>
    </citation>
    <scope>NUCLEOTIDE SEQUENCE [LARGE SCALE GENOMIC DNA]</scope>
    <source>
        <strain evidence="2">CG17_big_fil_post_rev_8_21_14_2_50_48_46</strain>
    </source>
</reference>
<name>A0A2M7G0A7_9BACT</name>
<gene>
    <name evidence="2" type="ORF">COW36_21520</name>
</gene>
<feature type="compositionally biased region" description="Pro residues" evidence="1">
    <location>
        <begin position="96"/>
        <end position="107"/>
    </location>
</feature>
<feature type="compositionally biased region" description="Basic and acidic residues" evidence="1">
    <location>
        <begin position="124"/>
        <end position="135"/>
    </location>
</feature>
<proteinExistence type="predicted"/>
<protein>
    <submittedName>
        <fullName evidence="2">Uncharacterized protein</fullName>
    </submittedName>
</protein>
<accession>A0A2M7G0A7</accession>
<feature type="region of interest" description="Disordered" evidence="1">
    <location>
        <begin position="81"/>
        <end position="135"/>
    </location>
</feature>
<evidence type="ECO:0000313" key="3">
    <source>
        <dbReference type="Proteomes" id="UP000231019"/>
    </source>
</evidence>
<organism evidence="2 3">
    <name type="scientific">bacterium (Candidatus Blackallbacteria) CG17_big_fil_post_rev_8_21_14_2_50_48_46</name>
    <dbReference type="NCBI Taxonomy" id="2014261"/>
    <lineage>
        <taxon>Bacteria</taxon>
        <taxon>Candidatus Blackallbacteria</taxon>
    </lineage>
</organism>
<evidence type="ECO:0000256" key="1">
    <source>
        <dbReference type="SAM" id="MobiDB-lite"/>
    </source>
</evidence>
<sequence>MGKYRPVPRTLSEILRKVSQSSNSSEPVELISPEQLVEAGKAPLHDPQELFNGVTILPTPPEALDPEIRTPDQLFGKQAFAAPGKAMKSLQEMLPPRKPTSPLSPRPPKPDPTEQSKKSGPLPEVKDSKTDPGTF</sequence>
<evidence type="ECO:0000313" key="2">
    <source>
        <dbReference type="EMBL" id="PIW14619.1"/>
    </source>
</evidence>
<dbReference type="AlphaFoldDB" id="A0A2M7G0A7"/>